<dbReference type="InterPro" id="IPR025394">
    <property type="entry name" value="DUF4127"/>
</dbReference>
<keyword evidence="3" id="KW-1185">Reference proteome</keyword>
<name>A0A498R637_9FIRM</name>
<feature type="domain" description="BTB" evidence="1">
    <location>
        <begin position="343"/>
        <end position="406"/>
    </location>
</feature>
<gene>
    <name evidence="2" type="ORF">LUCI_0883</name>
</gene>
<dbReference type="RefSeq" id="WP_122626648.1">
    <property type="nucleotide sequence ID" value="NZ_UPPP01000057.1"/>
</dbReference>
<sequence length="560" mass="63133">MLKKIIVFIFLFLAGLTIIFPFGKHTGRHTGITQSVSPAQSTKPMRILLMPLDSRPACTQFVQQLAGLAQATIIMPPAELMDSYTRPANRPALREWLSRNCPKADAAIVSTDMLIHGGLLASRLPVGTEADRQAAINTLAAIHQDNPRLPVYAFTIIPRLIIADNRSNGLYRDKMLRYSILKDEIACFENPLDIAEFSNLEKQLPSRLLNRYLTMYQQNTLTNLRLANMLKNQLLAGLVVGQDDSQPFGIPNINREIIQHYLDQRPQLANSLFITRGTDEVAVTLLGYSLMKNYRQRPRIKVIYSQPTAPQQIMPYMPCSVARCVEEKIALIRGIQVENPAEADFILYVHIGTPTTNHRDLLTAAQEVQSLLQHGYKVALVDLGETFQASETLLPYLLSVHADIARLIAYAGWNTASNSIGTALTQAAIFSLALKRSPDSAATLLLYKKNLEFLSNRILEDWYYQKNTEPRINKKLRELGIDPNHLDEHYEPVQAQIQSEMAANAQTLFQTAFYQRPFPIQTTAGEKKVVITSLTLKTELPWPRTFELRLEPRLSLSECR</sequence>
<dbReference type="Proteomes" id="UP000277811">
    <property type="component" value="Unassembled WGS sequence"/>
</dbReference>
<accession>A0A498R637</accession>
<organism evidence="2 3">
    <name type="scientific">Lucifera butyrica</name>
    <dbReference type="NCBI Taxonomy" id="1351585"/>
    <lineage>
        <taxon>Bacteria</taxon>
        <taxon>Bacillati</taxon>
        <taxon>Bacillota</taxon>
        <taxon>Negativicutes</taxon>
        <taxon>Veillonellales</taxon>
        <taxon>Veillonellaceae</taxon>
        <taxon>Lucifera</taxon>
    </lineage>
</organism>
<evidence type="ECO:0000313" key="3">
    <source>
        <dbReference type="Proteomes" id="UP000277811"/>
    </source>
</evidence>
<dbReference type="InterPro" id="IPR000210">
    <property type="entry name" value="BTB/POZ_dom"/>
</dbReference>
<dbReference type="AlphaFoldDB" id="A0A498R637"/>
<dbReference type="PROSITE" id="PS50097">
    <property type="entry name" value="BTB"/>
    <property type="match status" value="1"/>
</dbReference>
<evidence type="ECO:0000313" key="2">
    <source>
        <dbReference type="EMBL" id="VBB05673.1"/>
    </source>
</evidence>
<reference evidence="2 3" key="1">
    <citation type="submission" date="2018-06" db="EMBL/GenBank/DDBJ databases">
        <authorList>
            <person name="Strepis N."/>
        </authorList>
    </citation>
    <scope>NUCLEOTIDE SEQUENCE [LARGE SCALE GENOMIC DNA]</scope>
    <source>
        <strain evidence="2">LUCI</strain>
    </source>
</reference>
<protein>
    <recommendedName>
        <fullName evidence="1">BTB domain-containing protein</fullName>
    </recommendedName>
</protein>
<proteinExistence type="predicted"/>
<dbReference type="EMBL" id="UPPP01000057">
    <property type="protein sequence ID" value="VBB05673.1"/>
    <property type="molecule type" value="Genomic_DNA"/>
</dbReference>
<dbReference type="Pfam" id="PF13552">
    <property type="entry name" value="DUF4127"/>
    <property type="match status" value="1"/>
</dbReference>
<evidence type="ECO:0000259" key="1">
    <source>
        <dbReference type="PROSITE" id="PS50097"/>
    </source>
</evidence>
<dbReference type="OrthoDB" id="9789552at2"/>